<feature type="disulfide bond" evidence="18">
    <location>
        <begin position="92"/>
        <end position="390"/>
    </location>
</feature>
<feature type="binding site" evidence="16">
    <location>
        <position position="739"/>
    </location>
    <ligand>
        <name>L-glutamate</name>
        <dbReference type="ChEBI" id="CHEBI:29985"/>
    </ligand>
</feature>
<keyword evidence="5 19" id="KW-0812">Transmembrane</keyword>
<evidence type="ECO:0000256" key="7">
    <source>
        <dbReference type="ARBA" id="ARBA00023018"/>
    </source>
</evidence>
<dbReference type="FunFam" id="1.10.287.70:FF:000105">
    <property type="entry name" value="Eye-enriched kainate receptor, isoform A"/>
    <property type="match status" value="1"/>
</dbReference>
<feature type="binding site" evidence="16">
    <location>
        <position position="803"/>
    </location>
    <ligand>
        <name>L-glutamate</name>
        <dbReference type="ChEBI" id="CHEBI:29985"/>
    </ligand>
</feature>
<evidence type="ECO:0000313" key="23">
    <source>
        <dbReference type="WBParaSite" id="maker-PairedContig_1145-snap-gene-2.29-mRNA-1"/>
    </source>
</evidence>
<name>A0A1I8EAP5_WUCBA</name>
<evidence type="ECO:0000256" key="11">
    <source>
        <dbReference type="ARBA" id="ARBA00023180"/>
    </source>
</evidence>
<dbReference type="Gene3D" id="3.40.190.10">
    <property type="entry name" value="Periplasmic binding protein-like II"/>
    <property type="match status" value="2"/>
</dbReference>
<feature type="binding site" evidence="16">
    <location>
        <position position="573"/>
    </location>
    <ligand>
        <name>L-glutamate</name>
        <dbReference type="ChEBI" id="CHEBI:29985"/>
    </ligand>
</feature>
<feature type="binding site" evidence="16">
    <location>
        <position position="740"/>
    </location>
    <ligand>
        <name>L-glutamate</name>
        <dbReference type="ChEBI" id="CHEBI:29985"/>
    </ligand>
</feature>
<dbReference type="PRINTS" id="PR00177">
    <property type="entry name" value="NMDARECEPTOR"/>
</dbReference>
<keyword evidence="4" id="KW-1003">Cell membrane</keyword>
<dbReference type="SUPFAM" id="SSF53822">
    <property type="entry name" value="Periplasmic binding protein-like I"/>
    <property type="match status" value="1"/>
</dbReference>
<dbReference type="WBParaSite" id="maker-PairedContig_1145-snap-gene-2.29-mRNA-1">
    <property type="protein sequence ID" value="maker-PairedContig_1145-snap-gene-2.29-mRNA-1"/>
    <property type="gene ID" value="maker-PairedContig_1145-snap-gene-2.29"/>
</dbReference>
<dbReference type="STRING" id="6293.A0A1I8EAP5"/>
<dbReference type="GO" id="GO:0038023">
    <property type="term" value="F:signaling receptor activity"/>
    <property type="evidence" value="ECO:0007669"/>
    <property type="project" value="InterPro"/>
</dbReference>
<evidence type="ECO:0000256" key="4">
    <source>
        <dbReference type="ARBA" id="ARBA00022475"/>
    </source>
</evidence>
<feature type="signal peptide" evidence="20">
    <location>
        <begin position="1"/>
        <end position="23"/>
    </location>
</feature>
<evidence type="ECO:0000256" key="5">
    <source>
        <dbReference type="ARBA" id="ARBA00022692"/>
    </source>
</evidence>
<feature type="domain" description="Ionotropic glutamate receptor C-terminal" evidence="21">
    <location>
        <begin position="495"/>
        <end position="867"/>
    </location>
</feature>
<dbReference type="SMART" id="SM00079">
    <property type="entry name" value="PBPe"/>
    <property type="match status" value="1"/>
</dbReference>
<dbReference type="Pfam" id="PF00060">
    <property type="entry name" value="Lig_chan"/>
    <property type="match status" value="1"/>
</dbReference>
<evidence type="ECO:0000256" key="17">
    <source>
        <dbReference type="PIRSR" id="PIRSR601508-2"/>
    </source>
</evidence>
<dbReference type="GO" id="GO:0045211">
    <property type="term" value="C:postsynaptic membrane"/>
    <property type="evidence" value="ECO:0007669"/>
    <property type="project" value="UniProtKB-SubCell"/>
</dbReference>
<evidence type="ECO:0000256" key="18">
    <source>
        <dbReference type="PIRSR" id="PIRSR601508-3"/>
    </source>
</evidence>
<feature type="transmembrane region" description="Helical" evidence="19">
    <location>
        <begin position="894"/>
        <end position="916"/>
    </location>
</feature>
<feature type="binding site" evidence="16">
    <location>
        <position position="575"/>
    </location>
    <ligand>
        <name>L-glutamate</name>
        <dbReference type="ChEBI" id="CHEBI:29985"/>
    </ligand>
</feature>
<feature type="transmembrane region" description="Helical" evidence="19">
    <location>
        <begin position="689"/>
        <end position="711"/>
    </location>
</feature>
<feature type="chain" id="PRO_5009318071" description="Glutamate receptor" evidence="20">
    <location>
        <begin position="24"/>
        <end position="952"/>
    </location>
</feature>
<feature type="disulfide bond" evidence="18">
    <location>
        <begin position="816"/>
        <end position="871"/>
    </location>
</feature>
<feature type="site" description="Interaction with the cone snail toxin Con-ikot-ikot" evidence="17">
    <location>
        <position position="745"/>
    </location>
</feature>
<keyword evidence="12" id="KW-0628">Postsynaptic cell membrane</keyword>
<keyword evidence="7" id="KW-0770">Synapse</keyword>
<keyword evidence="14" id="KW-0407">Ion channel</keyword>
<dbReference type="InterPro" id="IPR019594">
    <property type="entry name" value="Glu/Gly-bd"/>
</dbReference>
<dbReference type="Gene3D" id="1.10.287.70">
    <property type="match status" value="1"/>
</dbReference>
<evidence type="ECO:0000256" key="20">
    <source>
        <dbReference type="SAM" id="SignalP"/>
    </source>
</evidence>
<dbReference type="FunFam" id="3.40.190.10:FF:000241">
    <property type="entry name" value="Glutamate receptor 2"/>
    <property type="match status" value="1"/>
</dbReference>
<evidence type="ECO:0000259" key="22">
    <source>
        <dbReference type="SMART" id="SM00918"/>
    </source>
</evidence>
<comment type="subcellular location">
    <subcellularLocation>
        <location evidence="1">Cell membrane</location>
        <topology evidence="1">Multi-pass membrane protein</topology>
    </subcellularLocation>
    <subcellularLocation>
        <location evidence="15">Postsynaptic cell membrane</location>
    </subcellularLocation>
</comment>
<dbReference type="Pfam" id="PF01094">
    <property type="entry name" value="ANF_receptor"/>
    <property type="match status" value="1"/>
</dbReference>
<dbReference type="InterPro" id="IPR001508">
    <property type="entry name" value="Iono_Glu_rcpt_met"/>
</dbReference>
<feature type="binding site" evidence="16">
    <location>
        <position position="580"/>
    </location>
    <ligand>
        <name>L-glutamate</name>
        <dbReference type="ChEBI" id="CHEBI:29985"/>
    </ligand>
</feature>
<dbReference type="SUPFAM" id="SSF53850">
    <property type="entry name" value="Periplasmic binding protein-like II"/>
    <property type="match status" value="1"/>
</dbReference>
<organism evidence="23">
    <name type="scientific">Wuchereria bancrofti</name>
    <dbReference type="NCBI Taxonomy" id="6293"/>
    <lineage>
        <taxon>Eukaryota</taxon>
        <taxon>Metazoa</taxon>
        <taxon>Ecdysozoa</taxon>
        <taxon>Nematoda</taxon>
        <taxon>Chromadorea</taxon>
        <taxon>Rhabditida</taxon>
        <taxon>Spirurina</taxon>
        <taxon>Spiruromorpha</taxon>
        <taxon>Filarioidea</taxon>
        <taxon>Onchocercidae</taxon>
        <taxon>Wuchereria</taxon>
    </lineage>
</organism>
<dbReference type="InterPro" id="IPR028082">
    <property type="entry name" value="Peripla_BP_I"/>
</dbReference>
<keyword evidence="9 19" id="KW-0472">Membrane</keyword>
<sequence length="952" mass="109014">MTFICKKSILSIFLIFWLQQTYSLVRKVPLRAFINTSELDNTTAAIIQEMLRLAEFWFNMEEKNTIDVALGVRYLPAMHSTTLLWHLADFVCDELKIGFMIMLAGSSPVSFGLYSSLAKRVKCIALAEIRVWLDILDSLFLMQNKPPIPLIDWETSDLSSDSSSAFTASVRPPADELLVDYIKIKQWHEIIYLHDGANAERSLTSIYKYLEKNNPIYNLQINSYRIPEDEEYFREFLNNFHMQNFNFLDSRSLNVVVDISNSYRIRAFLQSLKESILVKKQYNYVFANFELDENDLDAFHYTLINITAFLMCDRYNQRLNKERKMFVHHYGNRSVMDDVSIPMSALFAHDALLVASNAIDIVLKKYGRDLFANAFSQNQLYNAGQPGIQCRRDLQHATSHLMPFEFGDKIIEAIREVKLNETDGTLTGQIQFTKSLSRTNFSAKVVEINPSGRSLYSVRNMYDWRQGVGFMMNAESKPNLLREEAITRLHHRPNRLHIVTVLVKPFVMLKRTVPGEPAHVGNDRFEGYCIDLIKLLAMNISGFDSYEIFIAEGNKYGQRQDDDMQTADVAVAPLTINQARERVVDFSKPFMTTGISIMIKKPEKQEFNVFSFMQPLGTNIWFLILCSYAGVSLTIFLVSSFSPYETRTEAELPTQLSLYNSLWFTLSSFMQQGTDILPRAPSGRIASSAWWFFTLIIVSSYTANLAAFLTLEKMTPPIESVDDLAAQKRILYGIVKGGSTEEFFKESAVPIYKKMWSFMYDTYTQQLRAQQHPNTSDTVMANTYAEGIDKVRRSKGQYAFLLEETANEYENTRKPCDTMKVGANLNSLGYGVATKIGNSLRESINFAILYLHEKGELKRLENKWWYDRGQCDQGMSMSPEGGNSASLTLSKVAGIFYILCGGMVLSMATAFAEFLYRCKLERYEATRKNHLQRKALRSGSDHSQKRSRSAEL</sequence>
<evidence type="ECO:0000256" key="15">
    <source>
        <dbReference type="ARBA" id="ARBA00034100"/>
    </source>
</evidence>
<feature type="site" description="Interaction with the cone snail toxin Con-ikot-ikot" evidence="17">
    <location>
        <position position="559"/>
    </location>
</feature>
<evidence type="ECO:0000256" key="6">
    <source>
        <dbReference type="ARBA" id="ARBA00022989"/>
    </source>
</evidence>
<keyword evidence="11" id="KW-0325">Glycoprotein</keyword>
<reference evidence="23" key="1">
    <citation type="submission" date="2016-11" db="UniProtKB">
        <authorList>
            <consortium name="WormBaseParasite"/>
        </authorList>
    </citation>
    <scope>IDENTIFICATION</scope>
    <source>
        <strain evidence="23">pt0022</strain>
    </source>
</reference>
<feature type="site" description="Crucial to convey clamshell closure to channel opening" evidence="17">
    <location>
        <position position="718"/>
    </location>
</feature>
<evidence type="ECO:0000256" key="9">
    <source>
        <dbReference type="ARBA" id="ARBA00023136"/>
    </source>
</evidence>
<evidence type="ECO:0000256" key="14">
    <source>
        <dbReference type="ARBA" id="ARBA00023303"/>
    </source>
</evidence>
<proteinExistence type="inferred from homology"/>
<keyword evidence="13" id="KW-1071">Ligand-gated ion channel</keyword>
<keyword evidence="6 19" id="KW-1133">Transmembrane helix</keyword>
<evidence type="ECO:0000256" key="8">
    <source>
        <dbReference type="ARBA" id="ARBA00023065"/>
    </source>
</evidence>
<dbReference type="GO" id="GO:0015276">
    <property type="term" value="F:ligand-gated monoatomic ion channel activity"/>
    <property type="evidence" value="ECO:0007669"/>
    <property type="project" value="InterPro"/>
</dbReference>
<dbReference type="Pfam" id="PF10613">
    <property type="entry name" value="Lig_chan-Glu_bd"/>
    <property type="match status" value="1"/>
</dbReference>
<dbReference type="InterPro" id="IPR001320">
    <property type="entry name" value="Iontro_rcpt_C"/>
</dbReference>
<dbReference type="FunFam" id="3.40.190.10:FF:000210">
    <property type="entry name" value="Glutamate receptor ionotropic, kainate 1"/>
    <property type="match status" value="1"/>
</dbReference>
<comment type="similarity">
    <text evidence="2">Belongs to the glutamate-gated ion channel (TC 1.A.10.1) family.</text>
</comment>
<evidence type="ECO:0008006" key="24">
    <source>
        <dbReference type="Google" id="ProtNLM"/>
    </source>
</evidence>
<dbReference type="AlphaFoldDB" id="A0A1I8EAP5"/>
<evidence type="ECO:0000256" key="3">
    <source>
        <dbReference type="ARBA" id="ARBA00022448"/>
    </source>
</evidence>
<dbReference type="SMART" id="SM00918">
    <property type="entry name" value="Lig_chan-Glu_bd"/>
    <property type="match status" value="1"/>
</dbReference>
<evidence type="ECO:0000256" key="1">
    <source>
        <dbReference type="ARBA" id="ARBA00004651"/>
    </source>
</evidence>
<feature type="transmembrane region" description="Helical" evidence="19">
    <location>
        <begin position="620"/>
        <end position="638"/>
    </location>
</feature>
<feature type="domain" description="Ionotropic glutamate receptor L-glutamate and glycine-binding" evidence="22">
    <location>
        <begin position="505"/>
        <end position="566"/>
    </location>
</feature>
<dbReference type="InterPro" id="IPR001828">
    <property type="entry name" value="ANF_lig-bd_rcpt"/>
</dbReference>
<evidence type="ECO:0000256" key="2">
    <source>
        <dbReference type="ARBA" id="ARBA00008685"/>
    </source>
</evidence>
<keyword evidence="20" id="KW-0732">Signal</keyword>
<keyword evidence="3" id="KW-0813">Transport</keyword>
<dbReference type="SUPFAM" id="SSF81324">
    <property type="entry name" value="Voltage-gated potassium channels"/>
    <property type="match status" value="1"/>
</dbReference>
<dbReference type="InterPro" id="IPR015683">
    <property type="entry name" value="Ionotropic_Glu_rcpt"/>
</dbReference>
<dbReference type="Gene3D" id="3.40.50.2300">
    <property type="match status" value="2"/>
</dbReference>
<keyword evidence="10" id="KW-0675">Receptor</keyword>
<keyword evidence="8" id="KW-0406">Ion transport</keyword>
<evidence type="ECO:0000256" key="16">
    <source>
        <dbReference type="PIRSR" id="PIRSR601508-1"/>
    </source>
</evidence>
<evidence type="ECO:0000256" key="19">
    <source>
        <dbReference type="SAM" id="Phobius"/>
    </source>
</evidence>
<protein>
    <recommendedName>
        <fullName evidence="24">Glutamate receptor</fullName>
    </recommendedName>
</protein>
<accession>A0A1I8EAP5</accession>
<keyword evidence="18" id="KW-1015">Disulfide bond</keyword>
<evidence type="ECO:0000256" key="12">
    <source>
        <dbReference type="ARBA" id="ARBA00023257"/>
    </source>
</evidence>
<dbReference type="PANTHER" id="PTHR18966">
    <property type="entry name" value="IONOTROPIC GLUTAMATE RECEPTOR"/>
    <property type="match status" value="1"/>
</dbReference>
<evidence type="ECO:0000259" key="21">
    <source>
        <dbReference type="SMART" id="SM00079"/>
    </source>
</evidence>
<evidence type="ECO:0000256" key="10">
    <source>
        <dbReference type="ARBA" id="ARBA00023170"/>
    </source>
</evidence>
<evidence type="ECO:0000256" key="13">
    <source>
        <dbReference type="ARBA" id="ARBA00023286"/>
    </source>
</evidence>